<evidence type="ECO:0000313" key="2">
    <source>
        <dbReference type="Proteomes" id="UP000286594"/>
    </source>
</evidence>
<reference evidence="1 2" key="1">
    <citation type="submission" date="2019-01" db="EMBL/GenBank/DDBJ databases">
        <title>Sinorhodobacter populi sp. nov. isolated from the symptomatic bark tissue of Populus euramericana canker.</title>
        <authorList>
            <person name="Xu G."/>
        </authorList>
    </citation>
    <scope>NUCLEOTIDE SEQUENCE [LARGE SCALE GENOMIC DNA]</scope>
    <source>
        <strain evidence="1 2">CCTCC AB2012026</strain>
    </source>
</reference>
<organism evidence="1 2">
    <name type="scientific">Paenirhodobacter ferrireducens</name>
    <dbReference type="NCBI Taxonomy" id="1215032"/>
    <lineage>
        <taxon>Bacteria</taxon>
        <taxon>Pseudomonadati</taxon>
        <taxon>Pseudomonadota</taxon>
        <taxon>Alphaproteobacteria</taxon>
        <taxon>Rhodobacterales</taxon>
        <taxon>Rhodobacter group</taxon>
        <taxon>Paenirhodobacter</taxon>
    </lineage>
</organism>
<sequence>MDVGITLERPDYSLKSGPVTVGWFLLEDSGSAVLFPPERLSNRGANRTHAKSAARCPGVVQLESRYFVLRCPYDLHIGFERDAQGVARLVNRAGPQGAVRAGKLGKILHLVNEAEWRFPDRPTVQLNLGYCFAAEEICYVTQLDAFAHYRPTPLPGTIFGGRFPIHAWVRPLMWAFEWHDTGKDLVLKRGDPLCYCQFEADGPDRPIQLIAVERTPELERWVASMQGVASMINQTFSLFRATEQARPAKLLVPKS</sequence>
<dbReference type="EMBL" id="SAVB01000011">
    <property type="protein sequence ID" value="RWR48296.1"/>
    <property type="molecule type" value="Genomic_DNA"/>
</dbReference>
<dbReference type="AlphaFoldDB" id="A0A443LGM1"/>
<proteinExistence type="predicted"/>
<keyword evidence="2" id="KW-1185">Reference proteome</keyword>
<name>A0A443LGM1_9RHOB</name>
<gene>
    <name evidence="1" type="ORF">EOW65_10255</name>
</gene>
<comment type="caution">
    <text evidence="1">The sequence shown here is derived from an EMBL/GenBank/DDBJ whole genome shotgun (WGS) entry which is preliminary data.</text>
</comment>
<accession>A0A443LGM1</accession>
<evidence type="ECO:0000313" key="1">
    <source>
        <dbReference type="EMBL" id="RWR48296.1"/>
    </source>
</evidence>
<protein>
    <submittedName>
        <fullName evidence="1">Uncharacterized protein</fullName>
    </submittedName>
</protein>
<dbReference type="OrthoDB" id="7401736at2"/>
<dbReference type="Proteomes" id="UP000286594">
    <property type="component" value="Unassembled WGS sequence"/>
</dbReference>